<dbReference type="GO" id="GO:0003677">
    <property type="term" value="F:DNA binding"/>
    <property type="evidence" value="ECO:0007669"/>
    <property type="project" value="TreeGrafter"/>
</dbReference>
<dbReference type="Proteomes" id="UP000007303">
    <property type="component" value="Unassembled WGS sequence"/>
</dbReference>
<evidence type="ECO:0000256" key="1">
    <source>
        <dbReference type="ARBA" id="ARBA00004123"/>
    </source>
</evidence>
<dbReference type="PANTHER" id="PTHR35084">
    <property type="entry name" value="TCF3 FUSION PARTNER"/>
    <property type="match status" value="1"/>
</dbReference>
<gene>
    <name evidence="5" type="ORF">GSTENG00015395001</name>
</gene>
<evidence type="ECO:0000313" key="7">
    <source>
        <dbReference type="Proteomes" id="UP000007303"/>
    </source>
</evidence>
<keyword evidence="2" id="KW-0539">Nucleus</keyword>
<reference evidence="6" key="3">
    <citation type="submission" date="2025-05" db="UniProtKB">
        <authorList>
            <consortium name="Ensembl"/>
        </authorList>
    </citation>
    <scope>IDENTIFICATION</scope>
</reference>
<dbReference type="Ensembl" id="ENSTNIT00000011088.1">
    <property type="protein sequence ID" value="ENSTNIP00000010906.1"/>
    <property type="gene ID" value="ENSTNIG00000008081.1"/>
</dbReference>
<comment type="subcellular location">
    <subcellularLocation>
        <location evidence="1">Nucleus</location>
    </subcellularLocation>
</comment>
<dbReference type="EMBL" id="CAAE01014543">
    <property type="protein sequence ID" value="CAF97894.1"/>
    <property type="molecule type" value="Genomic_DNA"/>
</dbReference>
<feature type="compositionally biased region" description="Basic and acidic residues" evidence="3">
    <location>
        <begin position="166"/>
        <end position="178"/>
    </location>
</feature>
<dbReference type="GeneTree" id="ENSGT00940000167238"/>
<evidence type="ECO:0000313" key="6">
    <source>
        <dbReference type="Ensembl" id="ENSTNIP00000010906.1"/>
    </source>
</evidence>
<dbReference type="KEGG" id="tng:GSTEN00015395G001"/>
<dbReference type="InterPro" id="IPR033555">
    <property type="entry name" value="TFPT"/>
</dbReference>
<dbReference type="OrthoDB" id="10070927at2759"/>
<dbReference type="Pfam" id="PF24245">
    <property type="entry name" value="INO80F"/>
    <property type="match status" value="1"/>
</dbReference>
<organism evidence="5">
    <name type="scientific">Tetraodon nigroviridis</name>
    <name type="common">Spotted green pufferfish</name>
    <name type="synonym">Chelonodon nigroviridis</name>
    <dbReference type="NCBI Taxonomy" id="99883"/>
    <lineage>
        <taxon>Eukaryota</taxon>
        <taxon>Metazoa</taxon>
        <taxon>Chordata</taxon>
        <taxon>Craniata</taxon>
        <taxon>Vertebrata</taxon>
        <taxon>Euteleostomi</taxon>
        <taxon>Actinopterygii</taxon>
        <taxon>Neopterygii</taxon>
        <taxon>Teleostei</taxon>
        <taxon>Neoteleostei</taxon>
        <taxon>Acanthomorphata</taxon>
        <taxon>Eupercaria</taxon>
        <taxon>Tetraodontiformes</taxon>
        <taxon>Tetradontoidea</taxon>
        <taxon>Tetraodontidae</taxon>
        <taxon>Tetraodon</taxon>
    </lineage>
</organism>
<evidence type="ECO:0000259" key="4">
    <source>
        <dbReference type="Pfam" id="PF24245"/>
    </source>
</evidence>
<dbReference type="GO" id="GO:0043065">
    <property type="term" value="P:positive regulation of apoptotic process"/>
    <property type="evidence" value="ECO:0007669"/>
    <property type="project" value="TreeGrafter"/>
</dbReference>
<dbReference type="GO" id="GO:0031011">
    <property type="term" value="C:Ino80 complex"/>
    <property type="evidence" value="ECO:0007669"/>
    <property type="project" value="TreeGrafter"/>
</dbReference>
<evidence type="ECO:0000313" key="5">
    <source>
        <dbReference type="EMBL" id="CAF97894.1"/>
    </source>
</evidence>
<dbReference type="STRING" id="99883.ENSTNIP00000010906"/>
<proteinExistence type="predicted"/>
<keyword evidence="7" id="KW-1185">Reference proteome</keyword>
<evidence type="ECO:0000256" key="3">
    <source>
        <dbReference type="SAM" id="MobiDB-lite"/>
    </source>
</evidence>
<sequence>MMEDFSGLALPPLFGEHILEAELEPGGVELGPGEVELGPAGNELPEAAAQEDEERRALDKRKYLALSRRCKEIEQVNQKILGRLHQVQRITRRMKKERRFLMKTLDTHGDDYRNAQLTILLEDEQGSHLEPAAGAQSDPLNGVSGSVSSAAPQLPAGPKKRRHRLARQDKDKDQHTEADVSALAEIPFGEMPSPTSLSH</sequence>
<accession>Q4SN88</accession>
<evidence type="ECO:0000256" key="2">
    <source>
        <dbReference type="ARBA" id="ARBA00023242"/>
    </source>
</evidence>
<dbReference type="InterPro" id="IPR056513">
    <property type="entry name" value="INO80F"/>
</dbReference>
<dbReference type="AlphaFoldDB" id="Q4SN88"/>
<feature type="region of interest" description="Disordered" evidence="3">
    <location>
        <begin position="130"/>
        <end position="199"/>
    </location>
</feature>
<feature type="region of interest" description="Disordered" evidence="3">
    <location>
        <begin position="28"/>
        <end position="55"/>
    </location>
</feature>
<dbReference type="HOGENOM" id="CLU_118643_0_0_1"/>
<dbReference type="PANTHER" id="PTHR35084:SF1">
    <property type="entry name" value="TCF3 FUSION PARTNER"/>
    <property type="match status" value="1"/>
</dbReference>
<name>Q4SN88_TETNG</name>
<reference evidence="5" key="2">
    <citation type="submission" date="2004-02" db="EMBL/GenBank/DDBJ databases">
        <authorList>
            <consortium name="Genoscope"/>
            <consortium name="Whitehead Institute Centre for Genome Research"/>
        </authorList>
    </citation>
    <scope>NUCLEOTIDE SEQUENCE</scope>
</reference>
<dbReference type="OMA" id="ALDKRKC"/>
<feature type="compositionally biased region" description="Low complexity" evidence="3">
    <location>
        <begin position="28"/>
        <end position="41"/>
    </location>
</feature>
<protein>
    <submittedName>
        <fullName evidence="5">(spotted green pufferfish) hypothetical protein</fullName>
    </submittedName>
    <submittedName>
        <fullName evidence="6">TCF3 (E2A) fusion partner</fullName>
    </submittedName>
</protein>
<reference evidence="5 7" key="1">
    <citation type="journal article" date="2004" name="Nature">
        <title>Genome duplication in the teleost fish Tetraodon nigroviridis reveals the early vertebrate proto-karyotype.</title>
        <authorList>
            <person name="Jaillon O."/>
            <person name="Aury J.-M."/>
            <person name="Brunet F."/>
            <person name="Petit J.-L."/>
            <person name="Stange-Thomann N."/>
            <person name="Mauceli E."/>
            <person name="Bouneau L."/>
            <person name="Fischer C."/>
            <person name="Ozouf-Costaz C."/>
            <person name="Bernot A."/>
            <person name="Nicaud S."/>
            <person name="Jaffe D."/>
            <person name="Fisher S."/>
            <person name="Lutfalla G."/>
            <person name="Dossat C."/>
            <person name="Segurens B."/>
            <person name="Dasilva C."/>
            <person name="Salanoubat M."/>
            <person name="Levy M."/>
            <person name="Boudet N."/>
            <person name="Castellano S."/>
            <person name="Anthouard V."/>
            <person name="Jubin C."/>
            <person name="Castelli V."/>
            <person name="Katinka M."/>
            <person name="Vacherie B."/>
            <person name="Biemont C."/>
            <person name="Skalli Z."/>
            <person name="Cattolico L."/>
            <person name="Poulain J."/>
            <person name="De Berardinis V."/>
            <person name="Cruaud C."/>
            <person name="Duprat S."/>
            <person name="Brottier P."/>
            <person name="Coutanceau J.-P."/>
            <person name="Gouzy J."/>
            <person name="Parra G."/>
            <person name="Lardier G."/>
            <person name="Chapple C."/>
            <person name="McKernan K.J."/>
            <person name="McEwan P."/>
            <person name="Bosak S."/>
            <person name="Kellis M."/>
            <person name="Volff J.-N."/>
            <person name="Guigo R."/>
            <person name="Zody M.C."/>
            <person name="Mesirov J."/>
            <person name="Lindblad-Toh K."/>
            <person name="Birren B."/>
            <person name="Nusbaum C."/>
            <person name="Kahn D."/>
            <person name="Robinson-Rechavi M."/>
            <person name="Laudet V."/>
            <person name="Schachter V."/>
            <person name="Quetier F."/>
            <person name="Saurin W."/>
            <person name="Scarpelli C."/>
            <person name="Wincker P."/>
            <person name="Lander E.S."/>
            <person name="Weissenbach J."/>
            <person name="Roest Crollius H."/>
        </authorList>
    </citation>
    <scope>NUCLEOTIDE SEQUENCE [LARGE SCALE GENOMIC DNA]</scope>
</reference>
<feature type="domain" description="INO80 complex subunit F" evidence="4">
    <location>
        <begin position="60"/>
        <end position="105"/>
    </location>
</feature>
<dbReference type="GO" id="GO:0097190">
    <property type="term" value="P:apoptotic signaling pathway"/>
    <property type="evidence" value="ECO:0007669"/>
    <property type="project" value="TreeGrafter"/>
</dbReference>